<keyword evidence="3" id="KW-0970">Cilium biogenesis/degradation</keyword>
<dbReference type="GO" id="GO:0030992">
    <property type="term" value="C:intraciliary transport particle B"/>
    <property type="evidence" value="ECO:0007669"/>
    <property type="project" value="TreeGrafter"/>
</dbReference>
<name>A0AAD5T1A1_9FUNG</name>
<keyword evidence="10" id="KW-1185">Reference proteome</keyword>
<dbReference type="GO" id="GO:0005815">
    <property type="term" value="C:microtubule organizing center"/>
    <property type="evidence" value="ECO:0007669"/>
    <property type="project" value="TreeGrafter"/>
</dbReference>
<evidence type="ECO:0000256" key="3">
    <source>
        <dbReference type="ARBA" id="ARBA00022794"/>
    </source>
</evidence>
<evidence type="ECO:0000256" key="7">
    <source>
        <dbReference type="SAM" id="Coils"/>
    </source>
</evidence>
<feature type="coiled-coil region" evidence="7">
    <location>
        <begin position="158"/>
        <end position="188"/>
    </location>
</feature>
<reference evidence="9" key="1">
    <citation type="submission" date="2020-05" db="EMBL/GenBank/DDBJ databases">
        <title>Phylogenomic resolution of chytrid fungi.</title>
        <authorList>
            <person name="Stajich J.E."/>
            <person name="Amses K."/>
            <person name="Simmons R."/>
            <person name="Seto K."/>
            <person name="Myers J."/>
            <person name="Bonds A."/>
            <person name="Quandt C.A."/>
            <person name="Barry K."/>
            <person name="Liu P."/>
            <person name="Grigoriev I."/>
            <person name="Longcore J.E."/>
            <person name="James T.Y."/>
        </authorList>
    </citation>
    <scope>NUCLEOTIDE SEQUENCE</scope>
    <source>
        <strain evidence="9">JEL0513</strain>
    </source>
</reference>
<feature type="compositionally biased region" description="Gly residues" evidence="8">
    <location>
        <begin position="392"/>
        <end position="405"/>
    </location>
</feature>
<feature type="region of interest" description="Disordered" evidence="8">
    <location>
        <begin position="256"/>
        <end position="462"/>
    </location>
</feature>
<dbReference type="EMBL" id="JADGJH010000690">
    <property type="protein sequence ID" value="KAJ3124150.1"/>
    <property type="molecule type" value="Genomic_DNA"/>
</dbReference>
<keyword evidence="4 7" id="KW-0175">Coiled coil</keyword>
<keyword evidence="6" id="KW-0966">Cell projection</keyword>
<dbReference type="Pfam" id="PF10234">
    <property type="entry name" value="Cluap1"/>
    <property type="match status" value="1"/>
</dbReference>
<feature type="compositionally biased region" description="Basic and acidic residues" evidence="8">
    <location>
        <begin position="256"/>
        <end position="267"/>
    </location>
</feature>
<accession>A0AAD5T1A1</accession>
<evidence type="ECO:0000256" key="4">
    <source>
        <dbReference type="ARBA" id="ARBA00023054"/>
    </source>
</evidence>
<dbReference type="AlphaFoldDB" id="A0AAD5T1A1"/>
<organism evidence="9 10">
    <name type="scientific">Physocladia obscura</name>
    <dbReference type="NCBI Taxonomy" id="109957"/>
    <lineage>
        <taxon>Eukaryota</taxon>
        <taxon>Fungi</taxon>
        <taxon>Fungi incertae sedis</taxon>
        <taxon>Chytridiomycota</taxon>
        <taxon>Chytridiomycota incertae sedis</taxon>
        <taxon>Chytridiomycetes</taxon>
        <taxon>Chytridiales</taxon>
        <taxon>Chytriomycetaceae</taxon>
        <taxon>Physocladia</taxon>
    </lineage>
</organism>
<evidence type="ECO:0000256" key="5">
    <source>
        <dbReference type="ARBA" id="ARBA00023069"/>
    </source>
</evidence>
<dbReference type="Proteomes" id="UP001211907">
    <property type="component" value="Unassembled WGS sequence"/>
</dbReference>
<evidence type="ECO:0000256" key="6">
    <source>
        <dbReference type="ARBA" id="ARBA00023273"/>
    </source>
</evidence>
<dbReference type="GO" id="GO:0060271">
    <property type="term" value="P:cilium assembly"/>
    <property type="evidence" value="ECO:0007669"/>
    <property type="project" value="TreeGrafter"/>
</dbReference>
<feature type="compositionally biased region" description="Acidic residues" evidence="8">
    <location>
        <begin position="434"/>
        <end position="462"/>
    </location>
</feature>
<evidence type="ECO:0000256" key="8">
    <source>
        <dbReference type="SAM" id="MobiDB-lite"/>
    </source>
</evidence>
<dbReference type="PANTHER" id="PTHR21547:SF0">
    <property type="entry name" value="CLUSTERIN-ASSOCIATED PROTEIN 1"/>
    <property type="match status" value="1"/>
</dbReference>
<evidence type="ECO:0000256" key="2">
    <source>
        <dbReference type="ARBA" id="ARBA00008340"/>
    </source>
</evidence>
<evidence type="ECO:0000256" key="1">
    <source>
        <dbReference type="ARBA" id="ARBA00004138"/>
    </source>
</evidence>
<dbReference type="GO" id="GO:0005929">
    <property type="term" value="C:cilium"/>
    <property type="evidence" value="ECO:0007669"/>
    <property type="project" value="UniProtKB-SubCell"/>
</dbReference>
<protein>
    <submittedName>
        <fullName evidence="9">Clusterin-associated protein 1</fullName>
    </submittedName>
</protein>
<comment type="caution">
    <text evidence="9">The sequence shown here is derived from an EMBL/GenBank/DDBJ whole genome shotgun (WGS) entry which is preliminary data.</text>
</comment>
<feature type="non-terminal residue" evidence="9">
    <location>
        <position position="1"/>
    </location>
</feature>
<proteinExistence type="inferred from homology"/>
<keyword evidence="5" id="KW-0969">Cilium</keyword>
<comment type="subcellular location">
    <subcellularLocation>
        <location evidence="1">Cell projection</location>
        <location evidence="1">Cilium</location>
    </subcellularLocation>
</comment>
<evidence type="ECO:0000313" key="10">
    <source>
        <dbReference type="Proteomes" id="UP001211907"/>
    </source>
</evidence>
<dbReference type="InterPro" id="IPR019366">
    <property type="entry name" value="Clusterin-associated_protein-1"/>
</dbReference>
<gene>
    <name evidence="9" type="primary">CLUAP1</name>
    <name evidence="9" type="ORF">HK100_011342</name>
</gene>
<comment type="similarity">
    <text evidence="2">Belongs to the CLUAP1 family.</text>
</comment>
<feature type="coiled-coil region" evidence="7">
    <location>
        <begin position="220"/>
        <end position="255"/>
    </location>
</feature>
<dbReference type="PANTHER" id="PTHR21547">
    <property type="entry name" value="CLUSTERIN ASSOCIATED PROTEIN 1"/>
    <property type="match status" value="1"/>
</dbReference>
<feature type="compositionally biased region" description="Basic and acidic residues" evidence="8">
    <location>
        <begin position="369"/>
        <end position="390"/>
    </location>
</feature>
<sequence>YDPSFDILDDTSSEQDRVIFIKSIAAFMASKANIKLNTRKLYTADGYAVKELFKIVSVLYEASRMHKNEDYDQIVQPPLDISSKLAQLKSCRSLATSITEQGSNLYDSLKAELELRDIRQQVISRPFDLKTMESAVVGAVEALKVQIGETRSALEGLAADETNLIAKIDKRKSELERAEKRLKSLQGVRPAYMDDYEKIEVELVKLYEIYMDKFRNLSYLEQQLEEHDRLEQDKFEETEQSLKKMQTRLREEEMQLLRGDKEMHESVRGGSNASRPNRPHAAAGRRVRVKGKSLNDSDSDGLDDAGGANGEDDDNGSMRMSAGDSSTTSDGENDSDGGPEVPPSRRPGEGSSSHRKGGGGLAGLARRTSGSEKSQKMGSEELQIDGRESEEGGGLGGGGLGGGSENGLDDDDLELGIGGETRDDEGTVDRQAGQEEDSEEEEDEEEDEEEEEDESGQSENDF</sequence>
<evidence type="ECO:0000313" key="9">
    <source>
        <dbReference type="EMBL" id="KAJ3124150.1"/>
    </source>
</evidence>